<feature type="domain" description="HAMP" evidence="9">
    <location>
        <begin position="174"/>
        <end position="227"/>
    </location>
</feature>
<reference evidence="10 11" key="1">
    <citation type="submission" date="2021-01" db="EMBL/GenBank/DDBJ databases">
        <title>Genomic Encyclopedia of Type Strains, Phase IV (KMG-IV): sequencing the most valuable type-strain genomes for metagenomic binning, comparative biology and taxonomic classification.</title>
        <authorList>
            <person name="Goeker M."/>
        </authorList>
    </citation>
    <scope>NUCLEOTIDE SEQUENCE [LARGE SCALE GENOMIC DNA]</scope>
    <source>
        <strain evidence="10 11">DSM 24834</strain>
    </source>
</reference>
<comment type="subcellular location">
    <subcellularLocation>
        <location evidence="1">Cell membrane</location>
    </subcellularLocation>
</comment>
<dbReference type="Gene3D" id="1.10.8.500">
    <property type="entry name" value="HAMP domain in histidine kinase"/>
    <property type="match status" value="1"/>
</dbReference>
<evidence type="ECO:0000256" key="1">
    <source>
        <dbReference type="ARBA" id="ARBA00004236"/>
    </source>
</evidence>
<comment type="caution">
    <text evidence="10">The sequence shown here is derived from an EMBL/GenBank/DDBJ whole genome shotgun (WGS) entry which is preliminary data.</text>
</comment>
<dbReference type="CDD" id="cd06225">
    <property type="entry name" value="HAMP"/>
    <property type="match status" value="1"/>
</dbReference>
<comment type="similarity">
    <text evidence="5">Belongs to the methyl-accepting chemotaxis (MCP) protein family.</text>
</comment>
<dbReference type="PROSITE" id="PS50885">
    <property type="entry name" value="HAMP"/>
    <property type="match status" value="1"/>
</dbReference>
<dbReference type="EMBL" id="JAFBDZ010000001">
    <property type="protein sequence ID" value="MBM7584692.1"/>
    <property type="molecule type" value="Genomic_DNA"/>
</dbReference>
<evidence type="ECO:0000313" key="10">
    <source>
        <dbReference type="EMBL" id="MBM7584692.1"/>
    </source>
</evidence>
<evidence type="ECO:0000259" key="8">
    <source>
        <dbReference type="PROSITE" id="PS50111"/>
    </source>
</evidence>
<dbReference type="PANTHER" id="PTHR32089:SF112">
    <property type="entry name" value="LYSOZYME-LIKE PROTEIN-RELATED"/>
    <property type="match status" value="1"/>
</dbReference>
<dbReference type="PANTHER" id="PTHR32089">
    <property type="entry name" value="METHYL-ACCEPTING CHEMOTAXIS PROTEIN MCPB"/>
    <property type="match status" value="1"/>
</dbReference>
<evidence type="ECO:0000256" key="4">
    <source>
        <dbReference type="ARBA" id="ARBA00023224"/>
    </source>
</evidence>
<dbReference type="SUPFAM" id="SSF58104">
    <property type="entry name" value="Methyl-accepting chemotaxis protein (MCP) signaling domain"/>
    <property type="match status" value="1"/>
</dbReference>
<dbReference type="Gene3D" id="1.10.287.950">
    <property type="entry name" value="Methyl-accepting chemotaxis protein"/>
    <property type="match status" value="1"/>
</dbReference>
<dbReference type="Pfam" id="PF00672">
    <property type="entry name" value="HAMP"/>
    <property type="match status" value="1"/>
</dbReference>
<dbReference type="Proteomes" id="UP001646157">
    <property type="component" value="Unassembled WGS sequence"/>
</dbReference>
<dbReference type="Pfam" id="PF00015">
    <property type="entry name" value="MCPsignal"/>
    <property type="match status" value="1"/>
</dbReference>
<keyword evidence="3 7" id="KW-0472">Membrane</keyword>
<dbReference type="Gene3D" id="3.30.450.20">
    <property type="entry name" value="PAS domain"/>
    <property type="match status" value="1"/>
</dbReference>
<organism evidence="10 11">
    <name type="scientific">Rossellomorea pakistanensis</name>
    <dbReference type="NCBI Taxonomy" id="992288"/>
    <lineage>
        <taxon>Bacteria</taxon>
        <taxon>Bacillati</taxon>
        <taxon>Bacillota</taxon>
        <taxon>Bacilli</taxon>
        <taxon>Bacillales</taxon>
        <taxon>Bacillaceae</taxon>
        <taxon>Rossellomorea</taxon>
    </lineage>
</organism>
<dbReference type="InterPro" id="IPR003660">
    <property type="entry name" value="HAMP_dom"/>
</dbReference>
<evidence type="ECO:0000259" key="9">
    <source>
        <dbReference type="PROSITE" id="PS50885"/>
    </source>
</evidence>
<sequence>MGTVVGIISYWKSKEAIIHSMEQRLDREVTSIYDISQNLMLAFIGNEERVDKEINGVIKKQNAAMSQDGLKGEFFLFKDTGVVPFAISKNSDIQFDEEIIQKIKKQEKGIIHTNLNDKKYTLAFHSIQELKGEYVIAVPQSDYMKNVNEMTKFIIIAIMISISFVTFILIMIVQTLTSPIAQLRESMKEVREGNLEVELDVKSTTPEIVSLVKSFQSMIDKMKELLSNIHQTTSDLATTGVKLQQSSKSLIIENEHMVETVRIVKHGAEETAGTSDTSIKHFQVMKDSVNSIFSQMDHVFTKAEEMELSASKSEVSIGKMASTLDTFTKDFGEMRDTVTDVRKHSLSIVNVVSIIKQVAEQTKLLALNATIEAARAGEAGRGFAVVANEVRKLAEQSSDSTTKITKTIENMDRISEKASNQFDQMLTKFKSNFSIAVDSRQSLDDLLCNISSVNKTLNTMRTDLRYLEGALPKVEESSEAFASVSEETLAGSEEMLTAFEDQLNNVKSSHKIGEKLLTLSDSLKETTSKFKVN</sequence>
<keyword evidence="4 6" id="KW-0807">Transducer</keyword>
<evidence type="ECO:0000256" key="2">
    <source>
        <dbReference type="ARBA" id="ARBA00022475"/>
    </source>
</evidence>
<evidence type="ECO:0000256" key="3">
    <source>
        <dbReference type="ARBA" id="ARBA00023136"/>
    </source>
</evidence>
<dbReference type="RefSeq" id="WP_205168935.1">
    <property type="nucleotide sequence ID" value="NZ_JAFBDZ010000001.1"/>
</dbReference>
<proteinExistence type="inferred from homology"/>
<evidence type="ECO:0000256" key="7">
    <source>
        <dbReference type="SAM" id="Phobius"/>
    </source>
</evidence>
<dbReference type="SMART" id="SM00304">
    <property type="entry name" value="HAMP"/>
    <property type="match status" value="1"/>
</dbReference>
<name>A0ABS2NA04_9BACI</name>
<keyword evidence="7" id="KW-1133">Transmembrane helix</keyword>
<dbReference type="InterPro" id="IPR004089">
    <property type="entry name" value="MCPsignal_dom"/>
</dbReference>
<keyword evidence="7" id="KW-0812">Transmembrane</keyword>
<keyword evidence="11" id="KW-1185">Reference proteome</keyword>
<dbReference type="PROSITE" id="PS50111">
    <property type="entry name" value="CHEMOTAXIS_TRANSDUC_2"/>
    <property type="match status" value="1"/>
</dbReference>
<keyword evidence="2" id="KW-1003">Cell membrane</keyword>
<evidence type="ECO:0000256" key="5">
    <source>
        <dbReference type="ARBA" id="ARBA00029447"/>
    </source>
</evidence>
<dbReference type="SMART" id="SM00283">
    <property type="entry name" value="MA"/>
    <property type="match status" value="1"/>
</dbReference>
<protein>
    <submittedName>
        <fullName evidence="10">Methyl-accepting chemotaxis protein</fullName>
    </submittedName>
</protein>
<accession>A0ABS2NA04</accession>
<evidence type="ECO:0000256" key="6">
    <source>
        <dbReference type="PROSITE-ProRule" id="PRU00284"/>
    </source>
</evidence>
<feature type="domain" description="Methyl-accepting transducer" evidence="8">
    <location>
        <begin position="246"/>
        <end position="496"/>
    </location>
</feature>
<feature type="transmembrane region" description="Helical" evidence="7">
    <location>
        <begin position="153"/>
        <end position="173"/>
    </location>
</feature>
<evidence type="ECO:0000313" key="11">
    <source>
        <dbReference type="Proteomes" id="UP001646157"/>
    </source>
</evidence>
<gene>
    <name evidence="10" type="ORF">JOC86_001229</name>
</gene>